<sequence>MTCIPVNPELLTWVHECAGLDALASVRRFSKLLSGELRVLDAARIIEEQGVL</sequence>
<accession>A0ABX5M707</accession>
<comment type="caution">
    <text evidence="1">The sequence shown here is derived from an EMBL/GenBank/DDBJ whole genome shotgun (WGS) entry which is preliminary data.</text>
</comment>
<protein>
    <submittedName>
        <fullName evidence="1">Uncharacterized protein</fullName>
    </submittedName>
</protein>
<name>A0ABX5M707_9PROT</name>
<dbReference type="Proteomes" id="UP000247780">
    <property type="component" value="Unassembled WGS sequence"/>
</dbReference>
<reference evidence="1 2" key="1">
    <citation type="submission" date="2018-04" db="EMBL/GenBank/DDBJ databases">
        <title>Active sludge and wastewater microbial communities from Klosterneuburg, Austria.</title>
        <authorList>
            <person name="Wagner M."/>
        </authorList>
    </citation>
    <scope>NUCLEOTIDE SEQUENCE [LARGE SCALE GENOMIC DNA]</scope>
    <source>
        <strain evidence="1 2">Nm 57</strain>
    </source>
</reference>
<dbReference type="RefSeq" id="WP_160803453.1">
    <property type="nucleotide sequence ID" value="NZ_QICQ01000012.1"/>
</dbReference>
<evidence type="ECO:0000313" key="2">
    <source>
        <dbReference type="Proteomes" id="UP000247780"/>
    </source>
</evidence>
<evidence type="ECO:0000313" key="1">
    <source>
        <dbReference type="EMBL" id="PXV81141.1"/>
    </source>
</evidence>
<proteinExistence type="predicted"/>
<organism evidence="1 2">
    <name type="scientific">Nitrosomonas eutropha</name>
    <dbReference type="NCBI Taxonomy" id="916"/>
    <lineage>
        <taxon>Bacteria</taxon>
        <taxon>Pseudomonadati</taxon>
        <taxon>Pseudomonadota</taxon>
        <taxon>Betaproteobacteria</taxon>
        <taxon>Nitrosomonadales</taxon>
        <taxon>Nitrosomonadaceae</taxon>
        <taxon>Nitrosomonas</taxon>
    </lineage>
</organism>
<gene>
    <name evidence="1" type="ORF">C8R14_11217</name>
</gene>
<keyword evidence="2" id="KW-1185">Reference proteome</keyword>
<dbReference type="EMBL" id="QICQ01000012">
    <property type="protein sequence ID" value="PXV81141.1"/>
    <property type="molecule type" value="Genomic_DNA"/>
</dbReference>